<evidence type="ECO:0000256" key="10">
    <source>
        <dbReference type="ARBA" id="ARBA00023170"/>
    </source>
</evidence>
<keyword evidence="10 12" id="KW-0675">Receptor</keyword>
<evidence type="ECO:0000256" key="1">
    <source>
        <dbReference type="ARBA" id="ARBA00004477"/>
    </source>
</evidence>
<protein>
    <submittedName>
        <fullName evidence="12">ER-retrevial receptor Ter1p</fullName>
    </submittedName>
</protein>
<dbReference type="GO" id="GO:0006621">
    <property type="term" value="P:protein retention in ER lumen"/>
    <property type="evidence" value="ECO:0007669"/>
    <property type="project" value="InterPro"/>
</dbReference>
<sequence>MELVLLLFLLGYVIQDAGCVILLLRILKQRSVDGLSLQSQVMYGLGTLMRVIYTFDTRLSNYTIVFVEMMVAVLLHIGILYGFFKYRYTQTSDIQSPLISWKTIIPVCSVLAYFFHPGEQYEYLQILVSLSMFIEAVGLLPQIYVNHKQGRVEYELGKYLIFMVASRIARLAFWFVMYRMGDQNIELMVADIVHTVLLADFAILFIKNKGKEVILVI</sequence>
<feature type="transmembrane region" description="Helical" evidence="11">
    <location>
        <begin position="121"/>
        <end position="144"/>
    </location>
</feature>
<feature type="transmembrane region" description="Helical" evidence="11">
    <location>
        <begin position="59"/>
        <end position="84"/>
    </location>
</feature>
<organism evidence="12">
    <name type="scientific">Tetrahymena thermophila</name>
    <dbReference type="NCBI Taxonomy" id="5911"/>
    <lineage>
        <taxon>Eukaryota</taxon>
        <taxon>Sar</taxon>
        <taxon>Alveolata</taxon>
        <taxon>Ciliophora</taxon>
        <taxon>Intramacronucleata</taxon>
        <taxon>Oligohymenophorea</taxon>
        <taxon>Hymenostomatida</taxon>
        <taxon>Tetrahymenina</taxon>
        <taxon>Tetrahymenidae</taxon>
        <taxon>Tetrahymena</taxon>
    </lineage>
</organism>
<keyword evidence="9 11" id="KW-0472">Membrane</keyword>
<evidence type="ECO:0000256" key="2">
    <source>
        <dbReference type="ARBA" id="ARBA00010120"/>
    </source>
</evidence>
<evidence type="ECO:0000256" key="7">
    <source>
        <dbReference type="ARBA" id="ARBA00022927"/>
    </source>
</evidence>
<evidence type="ECO:0000256" key="9">
    <source>
        <dbReference type="ARBA" id="ARBA00023136"/>
    </source>
</evidence>
<keyword evidence="6" id="KW-0931">ER-Golgi transport</keyword>
<dbReference type="GO" id="GO:0046923">
    <property type="term" value="F:ER retention sequence binding"/>
    <property type="evidence" value="ECO:0007669"/>
    <property type="project" value="InterPro"/>
</dbReference>
<feature type="transmembrane region" description="Helical" evidence="11">
    <location>
        <begin position="187"/>
        <end position="206"/>
    </location>
</feature>
<evidence type="ECO:0000256" key="5">
    <source>
        <dbReference type="ARBA" id="ARBA00022824"/>
    </source>
</evidence>
<feature type="transmembrane region" description="Helical" evidence="11">
    <location>
        <begin position="96"/>
        <end position="115"/>
    </location>
</feature>
<feature type="transmembrane region" description="Helical" evidence="11">
    <location>
        <begin position="6"/>
        <end position="27"/>
    </location>
</feature>
<keyword evidence="7" id="KW-0653">Protein transport</keyword>
<comment type="subcellular location">
    <subcellularLocation>
        <location evidence="1">Endoplasmic reticulum membrane</location>
        <topology evidence="1">Multi-pass membrane protein</topology>
    </subcellularLocation>
</comment>
<dbReference type="EMBL" id="AY075150">
    <property type="protein sequence ID" value="AAL79513.1"/>
    <property type="molecule type" value="mRNA"/>
</dbReference>
<dbReference type="Pfam" id="PF00810">
    <property type="entry name" value="ER_lumen_recept"/>
    <property type="match status" value="1"/>
</dbReference>
<name>Q8T927_TETTH</name>
<dbReference type="PRINTS" id="PR00660">
    <property type="entry name" value="ERLUMENR"/>
</dbReference>
<dbReference type="GO" id="GO:0005789">
    <property type="term" value="C:endoplasmic reticulum membrane"/>
    <property type="evidence" value="ECO:0007669"/>
    <property type="project" value="UniProtKB-SubCell"/>
</dbReference>
<evidence type="ECO:0000256" key="4">
    <source>
        <dbReference type="ARBA" id="ARBA00022692"/>
    </source>
</evidence>
<keyword evidence="3" id="KW-0813">Transport</keyword>
<keyword evidence="4 11" id="KW-0812">Transmembrane</keyword>
<feature type="transmembrane region" description="Helical" evidence="11">
    <location>
        <begin position="156"/>
        <end position="175"/>
    </location>
</feature>
<comment type="similarity">
    <text evidence="2">Belongs to the ERD2 family.</text>
</comment>
<dbReference type="InterPro" id="IPR000133">
    <property type="entry name" value="ER_ret_rcpt"/>
</dbReference>
<evidence type="ECO:0000256" key="3">
    <source>
        <dbReference type="ARBA" id="ARBA00022448"/>
    </source>
</evidence>
<dbReference type="GO" id="GO:0016192">
    <property type="term" value="P:vesicle-mediated transport"/>
    <property type="evidence" value="ECO:0007669"/>
    <property type="project" value="UniProtKB-KW"/>
</dbReference>
<keyword evidence="5" id="KW-0256">Endoplasmic reticulum</keyword>
<reference evidence="12" key="1">
    <citation type="submission" date="2002-01" db="EMBL/GenBank/DDBJ databases">
        <title>A non-architectural cargo protein in Tetrahymena thermophila dense core secretory granules.</title>
        <authorList>
            <person name="Turkewitz A.P."/>
            <person name="Haddad A."/>
        </authorList>
    </citation>
    <scope>NUCLEOTIDE SEQUENCE</scope>
</reference>
<evidence type="ECO:0000256" key="6">
    <source>
        <dbReference type="ARBA" id="ARBA00022892"/>
    </source>
</evidence>
<evidence type="ECO:0000256" key="11">
    <source>
        <dbReference type="SAM" id="Phobius"/>
    </source>
</evidence>
<dbReference type="TCDB" id="9.B.191.1.2">
    <property type="family name" value="the endoplasmic reticulum retention receptor (kdelr) family"/>
</dbReference>
<keyword evidence="8 11" id="KW-1133">Transmembrane helix</keyword>
<accession>Q8T927</accession>
<proteinExistence type="evidence at transcript level"/>
<dbReference type="Gene3D" id="1.20.1280.290">
    <property type="match status" value="1"/>
</dbReference>
<dbReference type="GO" id="GO:0015031">
    <property type="term" value="P:protein transport"/>
    <property type="evidence" value="ECO:0007669"/>
    <property type="project" value="UniProtKB-KW"/>
</dbReference>
<dbReference type="AlphaFoldDB" id="Q8T927"/>
<evidence type="ECO:0000313" key="12">
    <source>
        <dbReference type="EMBL" id="AAL79513.1"/>
    </source>
</evidence>
<evidence type="ECO:0000256" key="8">
    <source>
        <dbReference type="ARBA" id="ARBA00022989"/>
    </source>
</evidence>
<dbReference type="PANTHER" id="PTHR10585">
    <property type="entry name" value="ER LUMEN PROTEIN RETAINING RECEPTOR"/>
    <property type="match status" value="1"/>
</dbReference>